<dbReference type="EMBL" id="HACA01027759">
    <property type="protein sequence ID" value="CDW45120.1"/>
    <property type="molecule type" value="Transcribed_RNA"/>
</dbReference>
<accession>A0A0K2V478</accession>
<feature type="region of interest" description="Disordered" evidence="6">
    <location>
        <begin position="449"/>
        <end position="473"/>
    </location>
</feature>
<feature type="chain" id="PRO_5005489126" evidence="8">
    <location>
        <begin position="19"/>
        <end position="1127"/>
    </location>
</feature>
<dbReference type="Gene3D" id="3.30.70.960">
    <property type="entry name" value="SEA domain"/>
    <property type="match status" value="1"/>
</dbReference>
<evidence type="ECO:0000256" key="6">
    <source>
        <dbReference type="SAM" id="MobiDB-lite"/>
    </source>
</evidence>
<dbReference type="Pfam" id="PF07645">
    <property type="entry name" value="EGF_CA"/>
    <property type="match status" value="1"/>
</dbReference>
<dbReference type="FunFam" id="2.10.25.10:FF:000038">
    <property type="entry name" value="Fibrillin 2"/>
    <property type="match status" value="1"/>
</dbReference>
<keyword evidence="2 8" id="KW-0732">Signal</keyword>
<dbReference type="GO" id="GO:0005509">
    <property type="term" value="F:calcium ion binding"/>
    <property type="evidence" value="ECO:0007669"/>
    <property type="project" value="InterPro"/>
</dbReference>
<dbReference type="CDD" id="cd00054">
    <property type="entry name" value="EGF_CA"/>
    <property type="match status" value="1"/>
</dbReference>
<feature type="domain" description="EGF-like" evidence="10">
    <location>
        <begin position="802"/>
        <end position="840"/>
    </location>
</feature>
<name>A0A0K2V478_LEPSM</name>
<dbReference type="PROSITE" id="PS50024">
    <property type="entry name" value="SEA"/>
    <property type="match status" value="1"/>
</dbReference>
<evidence type="ECO:0000259" key="9">
    <source>
        <dbReference type="PROSITE" id="PS50024"/>
    </source>
</evidence>
<evidence type="ECO:0000256" key="2">
    <source>
        <dbReference type="ARBA" id="ARBA00022729"/>
    </source>
</evidence>
<protein>
    <submittedName>
        <fullName evidence="11">Uncharacterized protein</fullName>
    </submittedName>
</protein>
<keyword evidence="7" id="KW-1133">Transmembrane helix</keyword>
<keyword evidence="7" id="KW-0812">Transmembrane</keyword>
<evidence type="ECO:0000256" key="3">
    <source>
        <dbReference type="ARBA" id="ARBA00022737"/>
    </source>
</evidence>
<keyword evidence="4" id="KW-1015">Disulfide bond</keyword>
<dbReference type="InterPro" id="IPR049883">
    <property type="entry name" value="NOTCH1_EGF-like"/>
</dbReference>
<dbReference type="InterPro" id="IPR036364">
    <property type="entry name" value="SEA_dom_sf"/>
</dbReference>
<feature type="domain" description="SEA" evidence="9">
    <location>
        <begin position="674"/>
        <end position="795"/>
    </location>
</feature>
<reference evidence="11" key="1">
    <citation type="submission" date="2014-05" db="EMBL/GenBank/DDBJ databases">
        <authorList>
            <person name="Chronopoulou M."/>
        </authorList>
    </citation>
    <scope>NUCLEOTIDE SEQUENCE</scope>
    <source>
        <tissue evidence="11">Whole organism</tissue>
    </source>
</reference>
<evidence type="ECO:0000259" key="10">
    <source>
        <dbReference type="PROSITE" id="PS50026"/>
    </source>
</evidence>
<dbReference type="InterPro" id="IPR000082">
    <property type="entry name" value="SEA_dom"/>
</dbReference>
<dbReference type="PANTHER" id="PTHR24039">
    <property type="entry name" value="FIBRILLIN-RELATED"/>
    <property type="match status" value="1"/>
</dbReference>
<feature type="compositionally biased region" description="Low complexity" evidence="6">
    <location>
        <begin position="247"/>
        <end position="256"/>
    </location>
</feature>
<dbReference type="PROSITE" id="PS50026">
    <property type="entry name" value="EGF_3"/>
    <property type="match status" value="1"/>
</dbReference>
<organism evidence="11">
    <name type="scientific">Lepeophtheirus salmonis</name>
    <name type="common">Salmon louse</name>
    <name type="synonym">Caligus salmonis</name>
    <dbReference type="NCBI Taxonomy" id="72036"/>
    <lineage>
        <taxon>Eukaryota</taxon>
        <taxon>Metazoa</taxon>
        <taxon>Ecdysozoa</taxon>
        <taxon>Arthropoda</taxon>
        <taxon>Crustacea</taxon>
        <taxon>Multicrustacea</taxon>
        <taxon>Hexanauplia</taxon>
        <taxon>Copepoda</taxon>
        <taxon>Siphonostomatoida</taxon>
        <taxon>Caligidae</taxon>
        <taxon>Lepeophtheirus</taxon>
    </lineage>
</organism>
<feature type="region of interest" description="Disordered" evidence="6">
    <location>
        <begin position="1083"/>
        <end position="1113"/>
    </location>
</feature>
<dbReference type="AlphaFoldDB" id="A0A0K2V478"/>
<feature type="transmembrane region" description="Helical" evidence="7">
    <location>
        <begin position="890"/>
        <end position="915"/>
    </location>
</feature>
<evidence type="ECO:0000256" key="7">
    <source>
        <dbReference type="SAM" id="Phobius"/>
    </source>
</evidence>
<comment type="caution">
    <text evidence="5">Lacks conserved residue(s) required for the propagation of feature annotation.</text>
</comment>
<feature type="compositionally biased region" description="Pro residues" evidence="6">
    <location>
        <begin position="965"/>
        <end position="980"/>
    </location>
</feature>
<feature type="compositionally biased region" description="Polar residues" evidence="6">
    <location>
        <begin position="449"/>
        <end position="458"/>
    </location>
</feature>
<dbReference type="InterPro" id="IPR000152">
    <property type="entry name" value="EGF-type_Asp/Asn_hydroxyl_site"/>
</dbReference>
<dbReference type="SMART" id="SM00181">
    <property type="entry name" value="EGF"/>
    <property type="match status" value="3"/>
</dbReference>
<feature type="signal peptide" evidence="8">
    <location>
        <begin position="1"/>
        <end position="18"/>
    </location>
</feature>
<dbReference type="PANTHER" id="PTHR24039:SF52">
    <property type="entry name" value="EGF-LIKE DOMAIN-CONTAINING PROTEIN"/>
    <property type="match status" value="1"/>
</dbReference>
<dbReference type="PROSITE" id="PS00010">
    <property type="entry name" value="ASX_HYDROXYL"/>
    <property type="match status" value="1"/>
</dbReference>
<evidence type="ECO:0000256" key="1">
    <source>
        <dbReference type="ARBA" id="ARBA00022536"/>
    </source>
</evidence>
<feature type="region of interest" description="Disordered" evidence="6">
    <location>
        <begin position="235"/>
        <end position="258"/>
    </location>
</feature>
<dbReference type="Gene3D" id="2.10.25.10">
    <property type="entry name" value="Laminin"/>
    <property type="match status" value="1"/>
</dbReference>
<dbReference type="SMART" id="SM00179">
    <property type="entry name" value="EGF_CA"/>
    <property type="match status" value="1"/>
</dbReference>
<dbReference type="InterPro" id="IPR018097">
    <property type="entry name" value="EGF_Ca-bd_CS"/>
</dbReference>
<keyword evidence="7" id="KW-0472">Membrane</keyword>
<dbReference type="InterPro" id="IPR000742">
    <property type="entry name" value="EGF"/>
</dbReference>
<dbReference type="PROSITE" id="PS01187">
    <property type="entry name" value="EGF_CA"/>
    <property type="match status" value="1"/>
</dbReference>
<sequence>MKNKLIILFLTVNAVTCAEELYPLAPSTSSFSAKDLSESGFSTEFTGSTDIHSSFSSLASTSHESHFSFSGTASFHDLHTSSSQIKMEDKRPLSDPPSTSISKIITPTRMFSHSDSHLPSSSTAKLADHFLGVKAPRANVEPSNNDQNRAIGPYTQESVLDNLSVESLPHQGEARQVPDVTNILKGLLNVVGEGLSIATNYVKEENRRKASLSSAASSNSAIQHSVSTQFPIVRPTVTRPTRPPRPSRINNRGPPRLTEIPFESIPLEVLAKPKPGKNPLVKIPQRPFKYGPHLIGGNGNDFTGGVPLPQLLIPEIDTNKNKDAKKKKKIKFKNPNLIRPTRIPISHLHYTFSLPQQPSTLEKIDTSSTIEATISSTMEFSISKTTTTSIIKTTTSTTQKPTVSVIFQSVATTTKSNYQLSATSQKTPPLPPLTFVPSVTTTKRPAIIKSQTSVTSRPNGRPYGPKNTTPKTPPQIPEVLHHIPAPGLVIDPYATKKGNEAYPEIINITLTADQSFGNVGGVVNVPLYGRPAILTYAPGQDDQFVNIDGQKTYFDIGGTSTQAENIYPTRPLRPQYPIATTKRAGYVENIGSAEVVAQNEVKLPLPNVPKQRLFKKGPTRRPNAPPIRIDTCIVGEEGTCDKDKHEVCKVFLGVSSCFCKPGYGRRNHRQPCKKTVKLLMSLQVDRINNNRIFWSNHYENPNSEEYQLLEGESNYAIDTSMALTSFSTAYIGNTVNRFFSLNGKVTVNITLEMFQSPYTTSPVIKRDIQHKLIQVIQARNSNIGNGNLYVDGPLNPIPGVADLDECTEPEMNDCSERATCINKFGTYTCRCKKGYGDHFEDDEDRRGRYCQSCSADNCSGRGFCSIQDGAKICECKGNYYGSSCEIDGDVLAVAIGASVTAVVIIVLTLVCLCLWSRKWRREGEKGFAASAIYSTPTYSPGNPGNNSIYQQPTMHHQIAPQYPRRLPPPPPATGPPPPQLHSPDLGERLRWMHDVLNQQNVYAQLHQQQQSQLPPTPSQFTTNNMYSVPVNNAYVHDEGIYGTLPRGYNQPRKHRKLKLMRRASSEERISELQFRKGFVMEEEDEETTSFGSSTESVHHIRPRDRPSRPMSHIALKQKPGLFGIRKK</sequence>
<evidence type="ECO:0000256" key="4">
    <source>
        <dbReference type="ARBA" id="ARBA00023157"/>
    </source>
</evidence>
<keyword evidence="3" id="KW-0677">Repeat</keyword>
<feature type="region of interest" description="Disordered" evidence="6">
    <location>
        <begin position="960"/>
        <end position="985"/>
    </location>
</feature>
<dbReference type="OrthoDB" id="2015116at2759"/>
<dbReference type="SUPFAM" id="SSF82671">
    <property type="entry name" value="SEA domain"/>
    <property type="match status" value="1"/>
</dbReference>
<evidence type="ECO:0000256" key="8">
    <source>
        <dbReference type="SAM" id="SignalP"/>
    </source>
</evidence>
<dbReference type="PROSITE" id="PS00022">
    <property type="entry name" value="EGF_1"/>
    <property type="match status" value="1"/>
</dbReference>
<keyword evidence="1 5" id="KW-0245">EGF-like domain</keyword>
<evidence type="ECO:0000313" key="11">
    <source>
        <dbReference type="EMBL" id="CDW45120.1"/>
    </source>
</evidence>
<proteinExistence type="predicted"/>
<dbReference type="InterPro" id="IPR001881">
    <property type="entry name" value="EGF-like_Ca-bd_dom"/>
</dbReference>
<dbReference type="Pfam" id="PF01390">
    <property type="entry name" value="SEA"/>
    <property type="match status" value="1"/>
</dbReference>
<evidence type="ECO:0000256" key="5">
    <source>
        <dbReference type="PROSITE-ProRule" id="PRU00076"/>
    </source>
</evidence>